<keyword evidence="3" id="KW-1185">Reference proteome</keyword>
<dbReference type="OrthoDB" id="3667437at2"/>
<dbReference type="PROSITE" id="PS51257">
    <property type="entry name" value="PROKAR_LIPOPROTEIN"/>
    <property type="match status" value="1"/>
</dbReference>
<dbReference type="InterPro" id="IPR009683">
    <property type="entry name" value="Extensin-like_C"/>
</dbReference>
<feature type="domain" description="Extensin-like C-terminal" evidence="1">
    <location>
        <begin position="107"/>
        <end position="178"/>
    </location>
</feature>
<dbReference type="AlphaFoldDB" id="A0A1G9KXM7"/>
<dbReference type="EMBL" id="FNGP01000003">
    <property type="protein sequence ID" value="SDL54304.1"/>
    <property type="molecule type" value="Genomic_DNA"/>
</dbReference>
<evidence type="ECO:0000259" key="1">
    <source>
        <dbReference type="Pfam" id="PF06904"/>
    </source>
</evidence>
<gene>
    <name evidence="2" type="ORF">SAMN04488242_1875</name>
</gene>
<dbReference type="STRING" id="686624.SAMN04488242_1875"/>
<reference evidence="2 3" key="1">
    <citation type="submission" date="2016-10" db="EMBL/GenBank/DDBJ databases">
        <authorList>
            <person name="de Groot N.N."/>
        </authorList>
    </citation>
    <scope>NUCLEOTIDE SEQUENCE [LARGE SCALE GENOMIC DNA]</scope>
    <source>
        <strain evidence="2 3">CGMCC 1.9159</strain>
    </source>
</reference>
<dbReference type="Proteomes" id="UP000199475">
    <property type="component" value="Unassembled WGS sequence"/>
</dbReference>
<dbReference type="RefSeq" id="WP_093251337.1">
    <property type="nucleotide sequence ID" value="NZ_FNGP01000003.1"/>
</dbReference>
<dbReference type="Pfam" id="PF06904">
    <property type="entry name" value="Extensin-like_C"/>
    <property type="match status" value="1"/>
</dbReference>
<proteinExistence type="predicted"/>
<name>A0A1G9KXM7_9ACTN</name>
<protein>
    <submittedName>
        <fullName evidence="2">Extensin-like protein C-terminus</fullName>
    </submittedName>
</protein>
<evidence type="ECO:0000313" key="2">
    <source>
        <dbReference type="EMBL" id="SDL54304.1"/>
    </source>
</evidence>
<sequence>MTTRRALLTAASLALLTGCGRNTVLEPLGEPDGRAAPTCRTPGDLVAFDAVATGTLLYDETGAPTTMQSDPAFLARLEAWAADWAELSGLGAIRTVTSFGAYVDKCGSYHQVGRAFDISAIAHDRGEVSLRFDRWGPGSSTQLRDYWRLAASLHLHFSYTLAYPYDAAHHNHIHVDNAVSGDGLSTFNRRSGTQVQLVQYACRHVFGHDVEPTGDYDDQTRDAVRRVQSMADLTSPLATPEGWRGFLRAVARG</sequence>
<accession>A0A1G9KXM7</accession>
<dbReference type="Gene3D" id="1.10.101.10">
    <property type="entry name" value="PGBD-like superfamily/PGBD"/>
    <property type="match status" value="1"/>
</dbReference>
<evidence type="ECO:0000313" key="3">
    <source>
        <dbReference type="Proteomes" id="UP000199475"/>
    </source>
</evidence>
<dbReference type="InterPro" id="IPR036366">
    <property type="entry name" value="PGBDSf"/>
</dbReference>
<organism evidence="2 3">
    <name type="scientific">Tessaracoccus oleiagri</name>
    <dbReference type="NCBI Taxonomy" id="686624"/>
    <lineage>
        <taxon>Bacteria</taxon>
        <taxon>Bacillati</taxon>
        <taxon>Actinomycetota</taxon>
        <taxon>Actinomycetes</taxon>
        <taxon>Propionibacteriales</taxon>
        <taxon>Propionibacteriaceae</taxon>
        <taxon>Tessaracoccus</taxon>
    </lineage>
</organism>